<organism evidence="2 3">
    <name type="scientific">Bradyrhizobium agreste</name>
    <dbReference type="NCBI Taxonomy" id="2751811"/>
    <lineage>
        <taxon>Bacteria</taxon>
        <taxon>Pseudomonadati</taxon>
        <taxon>Pseudomonadota</taxon>
        <taxon>Alphaproteobacteria</taxon>
        <taxon>Hyphomicrobiales</taxon>
        <taxon>Nitrobacteraceae</taxon>
        <taxon>Bradyrhizobium</taxon>
    </lineage>
</organism>
<feature type="transmembrane region" description="Helical" evidence="1">
    <location>
        <begin position="71"/>
        <end position="97"/>
    </location>
</feature>
<dbReference type="Proteomes" id="UP000807370">
    <property type="component" value="Unassembled WGS sequence"/>
</dbReference>
<comment type="caution">
    <text evidence="2">The sequence shown here is derived from an EMBL/GenBank/DDBJ whole genome shotgun (WGS) entry which is preliminary data.</text>
</comment>
<feature type="transmembrane region" description="Helical" evidence="1">
    <location>
        <begin position="103"/>
        <end position="125"/>
    </location>
</feature>
<name>A0ABS0PUL6_9BRAD</name>
<proteinExistence type="predicted"/>
<keyword evidence="1" id="KW-1133">Transmembrane helix</keyword>
<accession>A0ABS0PUL6</accession>
<evidence type="ECO:0000313" key="3">
    <source>
        <dbReference type="Proteomes" id="UP000807370"/>
    </source>
</evidence>
<sequence>MDIDQLVSAIPAINDFSTVASIVSVLPTYFLRLQPATYRLVLSLGIVFGLSTFAIGMTPVLWPFSHQYDRLLVFNVVTHFSPLVIVLIVILACIGHVTRVGLWSTVVLASVILDWTGMSMLLLALS</sequence>
<gene>
    <name evidence="2" type="ORF">HZZ13_24415</name>
</gene>
<feature type="transmembrane region" description="Helical" evidence="1">
    <location>
        <begin position="42"/>
        <end position="64"/>
    </location>
</feature>
<protein>
    <submittedName>
        <fullName evidence="2">Uncharacterized protein</fullName>
    </submittedName>
</protein>
<keyword evidence="1" id="KW-0472">Membrane</keyword>
<evidence type="ECO:0000256" key="1">
    <source>
        <dbReference type="SAM" id="Phobius"/>
    </source>
</evidence>
<keyword evidence="1" id="KW-0812">Transmembrane</keyword>
<reference evidence="2 3" key="1">
    <citation type="submission" date="2020-07" db="EMBL/GenBank/DDBJ databases">
        <title>Bradyrhizobium diversity isolated from nodules of indigenous legumes of Western Australia.</title>
        <authorList>
            <person name="Klepa M.S."/>
        </authorList>
    </citation>
    <scope>NUCLEOTIDE SEQUENCE [LARGE SCALE GENOMIC DNA]</scope>
    <source>
        <strain evidence="2 3">CNPSo 4010</strain>
    </source>
</reference>
<evidence type="ECO:0000313" key="2">
    <source>
        <dbReference type="EMBL" id="MBH5400897.1"/>
    </source>
</evidence>
<dbReference type="RefSeq" id="WP_197962049.1">
    <property type="nucleotide sequence ID" value="NZ_JACCHP010000017.1"/>
</dbReference>
<dbReference type="EMBL" id="JACCHP010000017">
    <property type="protein sequence ID" value="MBH5400897.1"/>
    <property type="molecule type" value="Genomic_DNA"/>
</dbReference>
<keyword evidence="3" id="KW-1185">Reference proteome</keyword>
<feature type="transmembrane region" description="Helical" evidence="1">
    <location>
        <begin position="12"/>
        <end position="30"/>
    </location>
</feature>